<sequence>FVKVECGNSEMIAKNGILNFEVASYKVIRKFFVGSNFNGCNFHLGQIVWRGVQHLKFSKKFLQNKKIRFNVKMILALSFVPKNEDWLFLLALKNTLLMKNHGKF</sequence>
<organism evidence="1 2">
    <name type="scientific">Vairimorpha ceranae (strain BRL01)</name>
    <name type="common">Microsporidian parasite</name>
    <name type="synonym">Nosema ceranae</name>
    <dbReference type="NCBI Taxonomy" id="578460"/>
    <lineage>
        <taxon>Eukaryota</taxon>
        <taxon>Fungi</taxon>
        <taxon>Fungi incertae sedis</taxon>
        <taxon>Microsporidia</taxon>
        <taxon>Nosematidae</taxon>
        <taxon>Vairimorpha</taxon>
    </lineage>
</organism>
<dbReference type="EMBL" id="ACOL01003466">
    <property type="protein sequence ID" value="EEQ81160.1"/>
    <property type="molecule type" value="Genomic_DNA"/>
</dbReference>
<accession>C4VC92</accession>
<evidence type="ECO:0000313" key="1">
    <source>
        <dbReference type="EMBL" id="EEQ81160.1"/>
    </source>
</evidence>
<dbReference type="AlphaFoldDB" id="C4VC92"/>
<dbReference type="OrthoDB" id="2433485at2759"/>
<dbReference type="VEuPathDB" id="MicrosporidiaDB:NCER_102605"/>
<dbReference type="KEGG" id="nce:NCER_102605"/>
<dbReference type="Proteomes" id="UP000009082">
    <property type="component" value="Unassembled WGS sequence"/>
</dbReference>
<dbReference type="HOGENOM" id="CLU_2256469_0_0_1"/>
<name>C4VC92_VAIC1</name>
<dbReference type="InParanoid" id="C4VC92"/>
<comment type="caution">
    <text evidence="1">The sequence shown here is derived from an EMBL/GenBank/DDBJ whole genome shotgun (WGS) entry which is preliminary data.</text>
</comment>
<feature type="non-terminal residue" evidence="1">
    <location>
        <position position="1"/>
    </location>
</feature>
<protein>
    <submittedName>
        <fullName evidence="1">Uncharacterized protein</fullName>
    </submittedName>
</protein>
<gene>
    <name evidence="1" type="ORF">NCER_102605</name>
</gene>
<proteinExistence type="predicted"/>
<reference evidence="1 2" key="1">
    <citation type="journal article" date="2009" name="PLoS Pathog.">
        <title>Genomic analyses of the microsporidian Nosema ceranae, an emergent pathogen of honey bees.</title>
        <authorList>
            <person name="Cornman R.S."/>
            <person name="Chen Y.P."/>
            <person name="Schatz M.C."/>
            <person name="Street C."/>
            <person name="Zhao Y."/>
            <person name="Desany B."/>
            <person name="Egholm M."/>
            <person name="Hutchison S."/>
            <person name="Pettis J.S."/>
            <person name="Lipkin W.I."/>
            <person name="Evans J.D."/>
        </authorList>
    </citation>
    <scope>NUCLEOTIDE SEQUENCE [LARGE SCALE GENOMIC DNA]</scope>
    <source>
        <strain evidence="1 2">BRL01</strain>
    </source>
</reference>
<evidence type="ECO:0000313" key="2">
    <source>
        <dbReference type="Proteomes" id="UP000009082"/>
    </source>
</evidence>